<reference evidence="2" key="1">
    <citation type="submission" date="2019-09" db="EMBL/GenBank/DDBJ databases">
        <title>Distinct polysaccharide growth profiles of human intestinal Prevotella copri isolates.</title>
        <authorList>
            <person name="Fehlner-Peach H."/>
            <person name="Magnabosco C."/>
            <person name="Raghavan V."/>
            <person name="Scher J.U."/>
            <person name="Tett A."/>
            <person name="Cox L.M."/>
            <person name="Gottsegen C."/>
            <person name="Watters A."/>
            <person name="Wiltshire- Gordon J.D."/>
            <person name="Segata N."/>
            <person name="Bonneau R."/>
            <person name="Littman D.R."/>
        </authorList>
    </citation>
    <scope>NUCLEOTIDE SEQUENCE [LARGE SCALE GENOMIC DNA]</scope>
    <source>
        <strain evidence="2">iAK279</strain>
    </source>
</reference>
<feature type="non-terminal residue" evidence="1">
    <location>
        <position position="1"/>
    </location>
</feature>
<comment type="caution">
    <text evidence="1">The sequence shown here is derived from an EMBL/GenBank/DDBJ whole genome shotgun (WGS) entry which is preliminary data.</text>
</comment>
<dbReference type="InterPro" id="IPR006597">
    <property type="entry name" value="Sel1-like"/>
</dbReference>
<dbReference type="InterPro" id="IPR050767">
    <property type="entry name" value="Sel1_AlgK"/>
</dbReference>
<gene>
    <name evidence="1" type="ORF">F7D62_02970</name>
</gene>
<dbReference type="PANTHER" id="PTHR11102">
    <property type="entry name" value="SEL-1-LIKE PROTEIN"/>
    <property type="match status" value="1"/>
</dbReference>
<dbReference type="PANTHER" id="PTHR11102:SF160">
    <property type="entry name" value="ERAD-ASSOCIATED E3 UBIQUITIN-PROTEIN LIGASE COMPONENT HRD3"/>
    <property type="match status" value="1"/>
</dbReference>
<name>A0AB35ZBA5_9BACT</name>
<organism evidence="1 2">
    <name type="scientific">Segatella copri</name>
    <dbReference type="NCBI Taxonomy" id="165179"/>
    <lineage>
        <taxon>Bacteria</taxon>
        <taxon>Pseudomonadati</taxon>
        <taxon>Bacteroidota</taxon>
        <taxon>Bacteroidia</taxon>
        <taxon>Bacteroidales</taxon>
        <taxon>Prevotellaceae</taxon>
        <taxon>Segatella</taxon>
    </lineage>
</organism>
<proteinExistence type="predicted"/>
<dbReference type="Pfam" id="PF08238">
    <property type="entry name" value="Sel1"/>
    <property type="match status" value="2"/>
</dbReference>
<dbReference type="Proteomes" id="UP000390763">
    <property type="component" value="Unassembled WGS sequence"/>
</dbReference>
<sequence>NLGVCYNNGRGVAQSYEEAVKWYRKSADQGDSAAQFNLGCCYENGQGVPQCYDEAIKWYRKSAEQGYRRAKDSLTRLKVE</sequence>
<dbReference type="RefSeq" id="WP_194252767.1">
    <property type="nucleotide sequence ID" value="NZ_VZAQ01000056.1"/>
</dbReference>
<dbReference type="AlphaFoldDB" id="A0AB35ZBA5"/>
<evidence type="ECO:0000313" key="2">
    <source>
        <dbReference type="Proteomes" id="UP000390763"/>
    </source>
</evidence>
<dbReference type="SUPFAM" id="SSF81901">
    <property type="entry name" value="HCP-like"/>
    <property type="match status" value="1"/>
</dbReference>
<accession>A0AB35ZBA5</accession>
<protein>
    <submittedName>
        <fullName evidence="1">Sel1 repeat family protein</fullName>
    </submittedName>
</protein>
<dbReference type="InterPro" id="IPR011990">
    <property type="entry name" value="TPR-like_helical_dom_sf"/>
</dbReference>
<dbReference type="EMBL" id="VZBT01000030">
    <property type="protein sequence ID" value="MQO03088.1"/>
    <property type="molecule type" value="Genomic_DNA"/>
</dbReference>
<dbReference type="SMART" id="SM00671">
    <property type="entry name" value="SEL1"/>
    <property type="match status" value="2"/>
</dbReference>
<evidence type="ECO:0000313" key="1">
    <source>
        <dbReference type="EMBL" id="MQO03088.1"/>
    </source>
</evidence>
<dbReference type="Gene3D" id="1.25.40.10">
    <property type="entry name" value="Tetratricopeptide repeat domain"/>
    <property type="match status" value="1"/>
</dbReference>